<organism evidence="1 2">
    <name type="scientific">Mycolicibacillus parakoreensis</name>
    <dbReference type="NCBI Taxonomy" id="1069221"/>
    <lineage>
        <taxon>Bacteria</taxon>
        <taxon>Bacillati</taxon>
        <taxon>Actinomycetota</taxon>
        <taxon>Actinomycetes</taxon>
        <taxon>Mycobacteriales</taxon>
        <taxon>Mycobacteriaceae</taxon>
        <taxon>Mycolicibacillus</taxon>
    </lineage>
</organism>
<evidence type="ECO:0000313" key="2">
    <source>
        <dbReference type="Proteomes" id="UP001055200"/>
    </source>
</evidence>
<dbReference type="Proteomes" id="UP001055200">
    <property type="component" value="Plasmid unnamed"/>
</dbReference>
<accession>A0ABY3U9M7</accession>
<reference evidence="1" key="1">
    <citation type="submission" date="2022-08" db="EMBL/GenBank/DDBJ databases">
        <title>Complete genome sequence of 14 non-tuberculosis mycobacteria type-strains.</title>
        <authorList>
            <person name="Igarashi Y."/>
            <person name="Osugi A."/>
            <person name="Mitarai S."/>
        </authorList>
    </citation>
    <scope>NUCLEOTIDE SEQUENCE</scope>
    <source>
        <strain evidence="1">DSM 45575</strain>
    </source>
</reference>
<proteinExistence type="predicted"/>
<gene>
    <name evidence="1" type="ORF">MIU77_18870</name>
</gene>
<keyword evidence="2" id="KW-1185">Reference proteome</keyword>
<geneLocation type="plasmid" evidence="1 2">
    <name>unnamed</name>
</geneLocation>
<evidence type="ECO:0000313" key="1">
    <source>
        <dbReference type="EMBL" id="ULN54793.1"/>
    </source>
</evidence>
<protein>
    <submittedName>
        <fullName evidence="1">Uncharacterized protein</fullName>
    </submittedName>
</protein>
<dbReference type="RefSeq" id="WP_240172981.1">
    <property type="nucleotide sequence ID" value="NZ_CP092366.2"/>
</dbReference>
<name>A0ABY3U9M7_9MYCO</name>
<sequence>MTRQQWVVHPNRSAIGPDAPGHNGHYRITSQGPPTAHTRYSVRVMLPARLEQTGDDDGTVTFRADSWRNLVAAASSFAEDFCPETLLPPFGFIDRGKWWWWDGTTTDHSILDGPDATAQVRRYLHGLFPAARSIELRDHSSSLPDKS</sequence>
<keyword evidence="1" id="KW-0614">Plasmid</keyword>
<dbReference type="EMBL" id="CP092366">
    <property type="protein sequence ID" value="ULN54793.1"/>
    <property type="molecule type" value="Genomic_DNA"/>
</dbReference>
<dbReference type="GO" id="GO:0008483">
    <property type="term" value="F:transaminase activity"/>
    <property type="evidence" value="ECO:0007669"/>
    <property type="project" value="UniProtKB-KW"/>
</dbReference>